<sequence length="226" mass="24567">MKRLDSPYPLDIRRLPLRFSVELVGAPKPWTGTFLTLVSGGSVPSEQLRDLARFLVGSDQPGGTIAFIYCGLSLSFDEQVSELTAFQRTLAEHTRPGSQTINISHRGGIGLSSAAELMGAHYGQLIALSGTELAPAWQPQKGTKYLSLGYPEAQQFAEQLGVEGLNHPMKDPSFEHRWYCPPSGSRWGGPLHSGEGELILSAGPENEPLLSELRESVLGLRLERSA</sequence>
<organism evidence="1 2">
    <name type="scientific">Psychromicrobium silvestre</name>
    <dbReference type="NCBI Taxonomy" id="1645614"/>
    <lineage>
        <taxon>Bacteria</taxon>
        <taxon>Bacillati</taxon>
        <taxon>Actinomycetota</taxon>
        <taxon>Actinomycetes</taxon>
        <taxon>Micrococcales</taxon>
        <taxon>Micrococcaceae</taxon>
        <taxon>Psychromicrobium</taxon>
    </lineage>
</organism>
<name>A0A7Y9LTW2_9MICC</name>
<evidence type="ECO:0000313" key="2">
    <source>
        <dbReference type="Proteomes" id="UP000521748"/>
    </source>
</evidence>
<protein>
    <recommendedName>
        <fullName evidence="3">Alpha/beta hydrolase family</fullName>
    </recommendedName>
</protein>
<gene>
    <name evidence="1" type="ORF">FHU41_001724</name>
</gene>
<dbReference type="EMBL" id="JACBYQ010000002">
    <property type="protein sequence ID" value="NYE95474.1"/>
    <property type="molecule type" value="Genomic_DNA"/>
</dbReference>
<accession>A0A7Y9LTW2</accession>
<proteinExistence type="predicted"/>
<evidence type="ECO:0008006" key="3">
    <source>
        <dbReference type="Google" id="ProtNLM"/>
    </source>
</evidence>
<reference evidence="1 2" key="1">
    <citation type="submission" date="2020-07" db="EMBL/GenBank/DDBJ databases">
        <title>Sequencing the genomes of 1000 actinobacteria strains.</title>
        <authorList>
            <person name="Klenk H.-P."/>
        </authorList>
    </citation>
    <scope>NUCLEOTIDE SEQUENCE [LARGE SCALE GENOMIC DNA]</scope>
    <source>
        <strain evidence="1 2">DSM 102047</strain>
    </source>
</reference>
<keyword evidence="2" id="KW-1185">Reference proteome</keyword>
<dbReference type="AlphaFoldDB" id="A0A7Y9LTW2"/>
<comment type="caution">
    <text evidence="1">The sequence shown here is derived from an EMBL/GenBank/DDBJ whole genome shotgun (WGS) entry which is preliminary data.</text>
</comment>
<evidence type="ECO:0000313" key="1">
    <source>
        <dbReference type="EMBL" id="NYE95474.1"/>
    </source>
</evidence>
<dbReference type="RefSeq" id="WP_179389251.1">
    <property type="nucleotide sequence ID" value="NZ_JACBYQ010000002.1"/>
</dbReference>
<dbReference type="Proteomes" id="UP000521748">
    <property type="component" value="Unassembled WGS sequence"/>
</dbReference>